<proteinExistence type="predicted"/>
<evidence type="ECO:0000313" key="6">
    <source>
        <dbReference type="Proteomes" id="UP000008204"/>
    </source>
</evidence>
<dbReference type="InterPro" id="IPR008972">
    <property type="entry name" value="Cupredoxin"/>
</dbReference>
<sequence length="636" mass="68988">MTELDHHEESLELVSPNVPLTNISRRSFIAVGLGTAATLVLPKTAQAKSDSSNLISSYKTTSPALNPPSDQSFFQPYLKSSQDGKVSGNWVMNQGEVTLGLYTGTIRFYADESAPDTHLIPSPTLCVNPGDLIEISLKNSAPPNDDACATHQPNQPNCFNSTNLHFHGLHVSPLSIGKDGKPRSGGHPADIAFSSDDVLVEMTPGEKNNYKVQLPANHAPGTHWYHPHRHGSTAVQVANGMAGLIVIKEPANQAICPDAPDVIWVLQDVVSDGGTGIIADAELYAPFGGNPGECLVNGQYQPTLTVQKGEIQRWRILNAGASPRTLMNLRLCKGTVPQSDLDALNAKFAPGQDTTGVPRNLPAEPESMYLIARDGINLYGKKPNVQTNHAFSPGNRADFLVNLAPGNYTLIKDAYTGSKDVYGNAKDDNEAVESRATVRTRQVLAYITVTETPYAKAATVKGQFEQLLANGIPTTGMSSYLNPFIGEVPQNSQPVNFEAVPRNPGQFTIDNRKYGEPGAKFTVALNSQEEWLLDSLSNVTHPFHIHVNPFQVVAIGSKNQQGVITWNDIPSEDRIWQDTVAVDPNIPLKIQHRFDDYNGTFVLHCHILFHEDQGMMYDVEVTGNGIPPGVINTVSA</sequence>
<dbReference type="OrthoDB" id="9757546at2"/>
<dbReference type="InterPro" id="IPR006311">
    <property type="entry name" value="TAT_signal"/>
</dbReference>
<dbReference type="EMBL" id="CP001287">
    <property type="protein sequence ID" value="ACK66349.1"/>
    <property type="molecule type" value="Genomic_DNA"/>
</dbReference>
<dbReference type="Pfam" id="PF07731">
    <property type="entry name" value="Cu-oxidase_2"/>
    <property type="match status" value="1"/>
</dbReference>
<evidence type="ECO:0000259" key="3">
    <source>
        <dbReference type="Pfam" id="PF07731"/>
    </source>
</evidence>
<dbReference type="InterPro" id="IPR002355">
    <property type="entry name" value="Cu_oxidase_Cu_BS"/>
</dbReference>
<dbReference type="GO" id="GO:0005507">
    <property type="term" value="F:copper ion binding"/>
    <property type="evidence" value="ECO:0007669"/>
    <property type="project" value="InterPro"/>
</dbReference>
<dbReference type="InterPro" id="IPR033138">
    <property type="entry name" value="Cu_oxidase_CS"/>
</dbReference>
<dbReference type="KEGG" id="cyp:PCC8801_2333"/>
<keyword evidence="2" id="KW-0560">Oxidoreductase</keyword>
<name>B7K2F6_RIPO1</name>
<evidence type="ECO:0000256" key="1">
    <source>
        <dbReference type="ARBA" id="ARBA00022723"/>
    </source>
</evidence>
<evidence type="ECO:0000313" key="5">
    <source>
        <dbReference type="EMBL" id="ACK66349.1"/>
    </source>
</evidence>
<dbReference type="GO" id="GO:0016491">
    <property type="term" value="F:oxidoreductase activity"/>
    <property type="evidence" value="ECO:0007669"/>
    <property type="project" value="UniProtKB-KW"/>
</dbReference>
<dbReference type="PROSITE" id="PS51318">
    <property type="entry name" value="TAT"/>
    <property type="match status" value="1"/>
</dbReference>
<dbReference type="STRING" id="41431.PCC8801_2333"/>
<dbReference type="CDD" id="cd13900">
    <property type="entry name" value="CuRO_3_Tth-MCO_like"/>
    <property type="match status" value="1"/>
</dbReference>
<dbReference type="InterPro" id="IPR011707">
    <property type="entry name" value="Cu-oxidase-like_N"/>
</dbReference>
<gene>
    <name evidence="5" type="ordered locus">PCC8801_2333</name>
</gene>
<dbReference type="CDD" id="cd13853">
    <property type="entry name" value="CuRO_1_Tth-MCO_like"/>
    <property type="match status" value="1"/>
</dbReference>
<accession>B7K2F6</accession>
<feature type="domain" description="Plastocyanin-like" evidence="4">
    <location>
        <begin position="202"/>
        <end position="251"/>
    </location>
</feature>
<organism evidence="5 6">
    <name type="scientific">Rippkaea orientalis (strain PCC 8801 / RF-1)</name>
    <name type="common">Cyanothece sp. (strain PCC 8801)</name>
    <dbReference type="NCBI Taxonomy" id="41431"/>
    <lineage>
        <taxon>Bacteria</taxon>
        <taxon>Bacillati</taxon>
        <taxon>Cyanobacteriota</taxon>
        <taxon>Cyanophyceae</taxon>
        <taxon>Oscillatoriophycideae</taxon>
        <taxon>Chroococcales</taxon>
        <taxon>Aphanothecaceae</taxon>
        <taxon>Rippkaea</taxon>
        <taxon>Rippkaea orientalis</taxon>
    </lineage>
</organism>
<dbReference type="AlphaFoldDB" id="B7K2F6"/>
<dbReference type="Proteomes" id="UP000008204">
    <property type="component" value="Chromosome"/>
</dbReference>
<evidence type="ECO:0000259" key="4">
    <source>
        <dbReference type="Pfam" id="PF07732"/>
    </source>
</evidence>
<feature type="domain" description="Plastocyanin-like" evidence="3">
    <location>
        <begin position="495"/>
        <end position="622"/>
    </location>
</feature>
<reference evidence="6" key="1">
    <citation type="journal article" date="2011" name="MBio">
        <title>Novel metabolic attributes of the genus Cyanothece, comprising a group of unicellular nitrogen-fixing Cyanobacteria.</title>
        <authorList>
            <person name="Bandyopadhyay A."/>
            <person name="Elvitigala T."/>
            <person name="Welsh E."/>
            <person name="Stockel J."/>
            <person name="Liberton M."/>
            <person name="Min H."/>
            <person name="Sherman L.A."/>
            <person name="Pakrasi H.B."/>
        </authorList>
    </citation>
    <scope>NUCLEOTIDE SEQUENCE [LARGE SCALE GENOMIC DNA]</scope>
    <source>
        <strain evidence="6">PCC 8801</strain>
    </source>
</reference>
<dbReference type="eggNOG" id="COG2132">
    <property type="taxonomic scope" value="Bacteria"/>
</dbReference>
<dbReference type="Pfam" id="PF07732">
    <property type="entry name" value="Cu-oxidase_3"/>
    <property type="match status" value="1"/>
</dbReference>
<dbReference type="HOGENOM" id="CLU_009100_3_1_3"/>
<evidence type="ECO:0000256" key="2">
    <source>
        <dbReference type="ARBA" id="ARBA00023002"/>
    </source>
</evidence>
<dbReference type="PROSITE" id="PS00079">
    <property type="entry name" value="MULTICOPPER_OXIDASE1"/>
    <property type="match status" value="1"/>
</dbReference>
<dbReference type="RefSeq" id="WP_012595617.1">
    <property type="nucleotide sequence ID" value="NC_011726.1"/>
</dbReference>
<dbReference type="InterPro" id="IPR045087">
    <property type="entry name" value="Cu-oxidase_fam"/>
</dbReference>
<dbReference type="PANTHER" id="PTHR11709">
    <property type="entry name" value="MULTI-COPPER OXIDASE"/>
    <property type="match status" value="1"/>
</dbReference>
<dbReference type="Gene3D" id="2.60.40.420">
    <property type="entry name" value="Cupredoxins - blue copper proteins"/>
    <property type="match status" value="3"/>
</dbReference>
<dbReference type="PANTHER" id="PTHR11709:SF518">
    <property type="entry name" value="MULTICOPPER OXIDASE"/>
    <property type="match status" value="1"/>
</dbReference>
<dbReference type="PROSITE" id="PS00080">
    <property type="entry name" value="MULTICOPPER_OXIDASE2"/>
    <property type="match status" value="1"/>
</dbReference>
<dbReference type="InterPro" id="IPR011706">
    <property type="entry name" value="Cu-oxidase_C"/>
</dbReference>
<keyword evidence="1" id="KW-0479">Metal-binding</keyword>
<protein>
    <submittedName>
        <fullName evidence="5">Multicopper oxidase type 2</fullName>
    </submittedName>
</protein>
<dbReference type="SUPFAM" id="SSF49503">
    <property type="entry name" value="Cupredoxins"/>
    <property type="match status" value="3"/>
</dbReference>
<keyword evidence="6" id="KW-1185">Reference proteome</keyword>